<keyword evidence="1" id="KW-1133">Transmembrane helix</keyword>
<evidence type="ECO:0000313" key="3">
    <source>
        <dbReference type="Proteomes" id="UP000828390"/>
    </source>
</evidence>
<dbReference type="Proteomes" id="UP000828390">
    <property type="component" value="Unassembled WGS sequence"/>
</dbReference>
<feature type="transmembrane region" description="Helical" evidence="1">
    <location>
        <begin position="32"/>
        <end position="56"/>
    </location>
</feature>
<keyword evidence="1" id="KW-0472">Membrane</keyword>
<evidence type="ECO:0000256" key="1">
    <source>
        <dbReference type="SAM" id="Phobius"/>
    </source>
</evidence>
<dbReference type="AlphaFoldDB" id="A0A9D4RDH2"/>
<comment type="caution">
    <text evidence="2">The sequence shown here is derived from an EMBL/GenBank/DDBJ whole genome shotgun (WGS) entry which is preliminary data.</text>
</comment>
<reference evidence="2" key="1">
    <citation type="journal article" date="2019" name="bioRxiv">
        <title>The Genome of the Zebra Mussel, Dreissena polymorpha: A Resource for Invasive Species Research.</title>
        <authorList>
            <person name="McCartney M.A."/>
            <person name="Auch B."/>
            <person name="Kono T."/>
            <person name="Mallez S."/>
            <person name="Zhang Y."/>
            <person name="Obille A."/>
            <person name="Becker A."/>
            <person name="Abrahante J.E."/>
            <person name="Garbe J."/>
            <person name="Badalamenti J.P."/>
            <person name="Herman A."/>
            <person name="Mangelson H."/>
            <person name="Liachko I."/>
            <person name="Sullivan S."/>
            <person name="Sone E.D."/>
            <person name="Koren S."/>
            <person name="Silverstein K.A.T."/>
            <person name="Beckman K.B."/>
            <person name="Gohl D.M."/>
        </authorList>
    </citation>
    <scope>NUCLEOTIDE SEQUENCE</scope>
    <source>
        <strain evidence="2">Duluth1</strain>
        <tissue evidence="2">Whole animal</tissue>
    </source>
</reference>
<reference evidence="2" key="2">
    <citation type="submission" date="2020-11" db="EMBL/GenBank/DDBJ databases">
        <authorList>
            <person name="McCartney M.A."/>
            <person name="Auch B."/>
            <person name="Kono T."/>
            <person name="Mallez S."/>
            <person name="Becker A."/>
            <person name="Gohl D.M."/>
            <person name="Silverstein K.A.T."/>
            <person name="Koren S."/>
            <person name="Bechman K.B."/>
            <person name="Herman A."/>
            <person name="Abrahante J.E."/>
            <person name="Garbe J."/>
        </authorList>
    </citation>
    <scope>NUCLEOTIDE SEQUENCE</scope>
    <source>
        <strain evidence="2">Duluth1</strain>
        <tissue evidence="2">Whole animal</tissue>
    </source>
</reference>
<organism evidence="2 3">
    <name type="scientific">Dreissena polymorpha</name>
    <name type="common">Zebra mussel</name>
    <name type="synonym">Mytilus polymorpha</name>
    <dbReference type="NCBI Taxonomy" id="45954"/>
    <lineage>
        <taxon>Eukaryota</taxon>
        <taxon>Metazoa</taxon>
        <taxon>Spiralia</taxon>
        <taxon>Lophotrochozoa</taxon>
        <taxon>Mollusca</taxon>
        <taxon>Bivalvia</taxon>
        <taxon>Autobranchia</taxon>
        <taxon>Heteroconchia</taxon>
        <taxon>Euheterodonta</taxon>
        <taxon>Imparidentia</taxon>
        <taxon>Neoheterodontei</taxon>
        <taxon>Myida</taxon>
        <taxon>Dreissenoidea</taxon>
        <taxon>Dreissenidae</taxon>
        <taxon>Dreissena</taxon>
    </lineage>
</organism>
<protein>
    <submittedName>
        <fullName evidence="2">Uncharacterized protein</fullName>
    </submittedName>
</protein>
<keyword evidence="1" id="KW-0812">Transmembrane</keyword>
<name>A0A9D4RDH2_DREPO</name>
<proteinExistence type="predicted"/>
<dbReference type="EMBL" id="JAIWYP010000002">
    <property type="protein sequence ID" value="KAH3864451.1"/>
    <property type="molecule type" value="Genomic_DNA"/>
</dbReference>
<accession>A0A9D4RDH2</accession>
<evidence type="ECO:0000313" key="2">
    <source>
        <dbReference type="EMBL" id="KAH3864451.1"/>
    </source>
</evidence>
<gene>
    <name evidence="2" type="ORF">DPMN_027469</name>
</gene>
<sequence>MLVDAACILWTGEGDARGSCSFYDNSALRNNIYGFGISCRAGAIVLMAVIVCLTWHMDKWPGRKHKAEVDFVYESHIRGQEDALVAKDAAL</sequence>
<keyword evidence="3" id="KW-1185">Reference proteome</keyword>